<dbReference type="SUPFAM" id="SSF103032">
    <property type="entry name" value="Hypothetical protein YwqG"/>
    <property type="match status" value="1"/>
</dbReference>
<dbReference type="EMBL" id="BJMN01000002">
    <property type="protein sequence ID" value="GEB54734.1"/>
    <property type="molecule type" value="Genomic_DNA"/>
</dbReference>
<comment type="caution">
    <text evidence="1">The sequence shown here is derived from an EMBL/GenBank/DDBJ whole genome shotgun (WGS) entry which is preliminary data.</text>
</comment>
<keyword evidence="2" id="KW-1185">Reference proteome</keyword>
<protein>
    <recommendedName>
        <fullName evidence="3">DUF1963 domain-containing protein</fullName>
    </recommendedName>
</protein>
<gene>
    <name evidence="1" type="ORF">SGA01_03390</name>
</gene>
<evidence type="ECO:0000313" key="1">
    <source>
        <dbReference type="EMBL" id="GEB54734.1"/>
    </source>
</evidence>
<organism evidence="1 2">
    <name type="scientific">Streptomyces gardneri</name>
    <dbReference type="NCBI Taxonomy" id="66892"/>
    <lineage>
        <taxon>Bacteria</taxon>
        <taxon>Bacillati</taxon>
        <taxon>Actinomycetota</taxon>
        <taxon>Actinomycetes</taxon>
        <taxon>Kitasatosporales</taxon>
        <taxon>Streptomycetaceae</taxon>
        <taxon>Streptomyces</taxon>
    </lineage>
</organism>
<name>A0A4Y3RB86_9ACTN</name>
<evidence type="ECO:0000313" key="2">
    <source>
        <dbReference type="Proteomes" id="UP000315226"/>
    </source>
</evidence>
<dbReference type="InterPro" id="IPR035948">
    <property type="entry name" value="YwqG-like_sf"/>
</dbReference>
<dbReference type="RefSeq" id="WP_141292533.1">
    <property type="nucleotide sequence ID" value="NZ_BJMN01000002.1"/>
</dbReference>
<proteinExistence type="predicted"/>
<dbReference type="AlphaFoldDB" id="A0A4Y3RB86"/>
<sequence length="327" mass="36275">MTEEDAGRASMWPTPVDDVPDLLAAYARPATLLRPTAGDPGPRDSSVGGTLLWPADEPWPVCRAPHVVGKRERLSDGDRELWQEYDRRMKARRRARTRGSSVMRAEEDEARTRIMDGASAIDLKTWERIRTVSEHPATPVPMIPVLQLHARDVPGLPLPEGADLLQLLWCPDDHAEPPGQPHYWGPNVEVRHRAAASVRTVADPPRPEHSKGVYLPRPCVLDPVRVVDLPAEDELPAELVGTAHAWADARAVAYRHLACLRGWKAGGWPSWHLTDLVPIDCACGARMRLLLTLDSGGDPKLTMGRSGELRVFSCPEDLTHPFRLNVQ</sequence>
<dbReference type="Gene3D" id="2.30.320.10">
    <property type="entry name" value="YwqG-like"/>
    <property type="match status" value="1"/>
</dbReference>
<dbReference type="Proteomes" id="UP000315226">
    <property type="component" value="Unassembled WGS sequence"/>
</dbReference>
<evidence type="ECO:0008006" key="3">
    <source>
        <dbReference type="Google" id="ProtNLM"/>
    </source>
</evidence>
<reference evidence="1 2" key="1">
    <citation type="submission" date="2019-06" db="EMBL/GenBank/DDBJ databases">
        <title>Whole genome shotgun sequence of Streptomyces gardneri NBRC 12865.</title>
        <authorList>
            <person name="Hosoyama A."/>
            <person name="Uohara A."/>
            <person name="Ohji S."/>
            <person name="Ichikawa N."/>
        </authorList>
    </citation>
    <scope>NUCLEOTIDE SEQUENCE [LARGE SCALE GENOMIC DNA]</scope>
    <source>
        <strain evidence="1 2">NBRC 12865</strain>
    </source>
</reference>
<dbReference type="OrthoDB" id="4332009at2"/>
<accession>A0A4Y3RB86</accession>